<dbReference type="PANTHER" id="PTHR38471">
    <property type="entry name" value="FOUR HELIX BUNDLE PROTEIN"/>
    <property type="match status" value="1"/>
</dbReference>
<sequence length="117" mass="13252">MSTTYKDLVVWQKSMDLVVAVYALTGKFPECEKYGLSSQIRRAAVSLPSNIAEGKMRGAKGEFRRFLLIAYASGSELETQIEIAKRLHYRTINDYGSVDGLLNEVMRILNKLIYNNI</sequence>
<proteinExistence type="predicted"/>
<evidence type="ECO:0000313" key="2">
    <source>
        <dbReference type="Proteomes" id="UP000178367"/>
    </source>
</evidence>
<dbReference type="Proteomes" id="UP000178367">
    <property type="component" value="Unassembled WGS sequence"/>
</dbReference>
<dbReference type="CDD" id="cd16377">
    <property type="entry name" value="23S_rRNA_IVP_like"/>
    <property type="match status" value="1"/>
</dbReference>
<protein>
    <recommendedName>
        <fullName evidence="3">Four helix bundle protein</fullName>
    </recommendedName>
</protein>
<dbReference type="STRING" id="1797994.A2227_07280"/>
<name>A0A1F5SEW5_9BACT</name>
<dbReference type="NCBIfam" id="TIGR02436">
    <property type="entry name" value="four helix bundle protein"/>
    <property type="match status" value="1"/>
</dbReference>
<dbReference type="InterPro" id="IPR012657">
    <property type="entry name" value="23S_rRNA-intervening_sequence"/>
</dbReference>
<comment type="caution">
    <text evidence="1">The sequence shown here is derived from an EMBL/GenBank/DDBJ whole genome shotgun (WGS) entry which is preliminary data.</text>
</comment>
<evidence type="ECO:0000313" key="1">
    <source>
        <dbReference type="EMBL" id="OGF25122.1"/>
    </source>
</evidence>
<dbReference type="Pfam" id="PF05635">
    <property type="entry name" value="23S_rRNA_IVP"/>
    <property type="match status" value="1"/>
</dbReference>
<dbReference type="Gene3D" id="1.20.1440.60">
    <property type="entry name" value="23S rRNA-intervening sequence"/>
    <property type="match status" value="1"/>
</dbReference>
<reference evidence="1 2" key="1">
    <citation type="journal article" date="2016" name="Nat. Commun.">
        <title>Thousands of microbial genomes shed light on interconnected biogeochemical processes in an aquifer system.</title>
        <authorList>
            <person name="Anantharaman K."/>
            <person name="Brown C.T."/>
            <person name="Hug L.A."/>
            <person name="Sharon I."/>
            <person name="Castelle C.J."/>
            <person name="Probst A.J."/>
            <person name="Thomas B.C."/>
            <person name="Singh A."/>
            <person name="Wilkins M.J."/>
            <person name="Karaoz U."/>
            <person name="Brodie E.L."/>
            <person name="Williams K.H."/>
            <person name="Hubbard S.S."/>
            <person name="Banfield J.F."/>
        </authorList>
    </citation>
    <scope>NUCLEOTIDE SEQUENCE [LARGE SCALE GENOMIC DNA]</scope>
</reference>
<gene>
    <name evidence="1" type="ORF">A2227_07280</name>
</gene>
<dbReference type="EMBL" id="MFGB01000023">
    <property type="protein sequence ID" value="OGF25122.1"/>
    <property type="molecule type" value="Genomic_DNA"/>
</dbReference>
<dbReference type="InterPro" id="IPR036583">
    <property type="entry name" value="23S_rRNA_IVS_sf"/>
</dbReference>
<dbReference type="SUPFAM" id="SSF158446">
    <property type="entry name" value="IVS-encoded protein-like"/>
    <property type="match status" value="1"/>
</dbReference>
<dbReference type="PANTHER" id="PTHR38471:SF2">
    <property type="entry name" value="FOUR HELIX BUNDLE PROTEIN"/>
    <property type="match status" value="1"/>
</dbReference>
<evidence type="ECO:0008006" key="3">
    <source>
        <dbReference type="Google" id="ProtNLM"/>
    </source>
</evidence>
<accession>A0A1F5SEW5</accession>
<dbReference type="AlphaFoldDB" id="A0A1F5SEW5"/>
<organism evidence="1 2">
    <name type="scientific">Candidatus Falkowbacteria bacterium RIFOXYA2_FULL_47_19</name>
    <dbReference type="NCBI Taxonomy" id="1797994"/>
    <lineage>
        <taxon>Bacteria</taxon>
        <taxon>Candidatus Falkowiibacteriota</taxon>
    </lineage>
</organism>